<evidence type="ECO:0000256" key="1">
    <source>
        <dbReference type="SAM" id="MobiDB-lite"/>
    </source>
</evidence>
<proteinExistence type="predicted"/>
<feature type="transmembrane region" description="Helical" evidence="2">
    <location>
        <begin position="48"/>
        <end position="70"/>
    </location>
</feature>
<keyword evidence="2" id="KW-1133">Transmembrane helix</keyword>
<accession>A0ABY4IL71</accession>
<sequence length="359" mass="37614">MTDPHAPQPAHGVPAPQNSTPQHPSPPHPGAHTAHPGPPRRTRAGAWILLWVFVGAAVLAAVIAGVLVAVNGANRGPSAGEVAERYLQHIADGDATAAAALVAPRPQEIEKLDDPSMLTDEVLGAATERIRDVVVDAPADADDAASVTSVDVSFALAGERHDTTLSLARDEESGQWQVRTALTDRFIVTEGDPAFLLGGVETPTVDSGEVLPLALHPAVYPVAAIDDTFYQTDIDELVITGAPDGARKVAVVPNANFSEEVQRQVDGHLDECATQTTWRVDGCPLSAPLDARTVEVEWTVDTYPTVELLLDGEMFVARGGAVRAVYAPADAAEPVTFEGELSTSGSVEVSGSALVVTFE</sequence>
<keyword evidence="4" id="KW-1185">Reference proteome</keyword>
<evidence type="ECO:0008006" key="5">
    <source>
        <dbReference type="Google" id="ProtNLM"/>
    </source>
</evidence>
<feature type="region of interest" description="Disordered" evidence="1">
    <location>
        <begin position="1"/>
        <end position="39"/>
    </location>
</feature>
<dbReference type="EMBL" id="CP078077">
    <property type="protein sequence ID" value="UPL13516.1"/>
    <property type="molecule type" value="Genomic_DNA"/>
</dbReference>
<dbReference type="RefSeq" id="WP_247956782.1">
    <property type="nucleotide sequence ID" value="NZ_CP078077.1"/>
</dbReference>
<keyword evidence="2" id="KW-0812">Transmembrane</keyword>
<dbReference type="Proteomes" id="UP000831963">
    <property type="component" value="Chromosome"/>
</dbReference>
<evidence type="ECO:0000313" key="4">
    <source>
        <dbReference type="Proteomes" id="UP000831963"/>
    </source>
</evidence>
<evidence type="ECO:0000313" key="3">
    <source>
        <dbReference type="EMBL" id="UPL13516.1"/>
    </source>
</evidence>
<keyword evidence="2" id="KW-0472">Membrane</keyword>
<reference evidence="3 4" key="1">
    <citation type="submission" date="2021-06" db="EMBL/GenBank/DDBJ databases">
        <title>Genome-based taxonomic framework of Microbacterium strains isolated from marine environment, the description of four new species and reclassification of four preexisting species.</title>
        <authorList>
            <person name="Lee S.D."/>
            <person name="Kim S.-M."/>
            <person name="Byeon Y.-S."/>
            <person name="Yang H.L."/>
            <person name="Kim I.S."/>
        </authorList>
    </citation>
    <scope>NUCLEOTIDE SEQUENCE [LARGE SCALE GENOMIC DNA]</scope>
    <source>
        <strain evidence="3 4">SSW1-36</strain>
    </source>
</reference>
<organism evidence="3 4">
    <name type="scientific">Microbacterium galbinum</name>
    <dbReference type="NCBI Taxonomy" id="2851646"/>
    <lineage>
        <taxon>Bacteria</taxon>
        <taxon>Bacillati</taxon>
        <taxon>Actinomycetota</taxon>
        <taxon>Actinomycetes</taxon>
        <taxon>Micrococcales</taxon>
        <taxon>Microbacteriaceae</taxon>
        <taxon>Microbacterium</taxon>
    </lineage>
</organism>
<evidence type="ECO:0000256" key="2">
    <source>
        <dbReference type="SAM" id="Phobius"/>
    </source>
</evidence>
<protein>
    <recommendedName>
        <fullName evidence="5">DUF4878 domain-containing protein</fullName>
    </recommendedName>
</protein>
<name>A0ABY4IL71_9MICO</name>
<gene>
    <name evidence="3" type="ORF">KV396_03120</name>
</gene>